<dbReference type="AlphaFoldDB" id="A0A2A6BIT9"/>
<accession>A0A2A6BIT9</accession>
<organism evidence="1 2">
    <name type="scientific">Pristionchus pacificus</name>
    <name type="common">Parasitic nematode worm</name>
    <dbReference type="NCBI Taxonomy" id="54126"/>
    <lineage>
        <taxon>Eukaryota</taxon>
        <taxon>Metazoa</taxon>
        <taxon>Ecdysozoa</taxon>
        <taxon>Nematoda</taxon>
        <taxon>Chromadorea</taxon>
        <taxon>Rhabditida</taxon>
        <taxon>Rhabditina</taxon>
        <taxon>Diplogasteromorpha</taxon>
        <taxon>Diplogasteroidea</taxon>
        <taxon>Neodiplogasteridae</taxon>
        <taxon>Pristionchus</taxon>
    </lineage>
</organism>
<keyword evidence="2" id="KW-1185">Reference proteome</keyword>
<dbReference type="Proteomes" id="UP000005239">
    <property type="component" value="Unassembled WGS sequence"/>
</dbReference>
<reference evidence="2" key="1">
    <citation type="journal article" date="2008" name="Nat. Genet.">
        <title>The Pristionchus pacificus genome provides a unique perspective on nematode lifestyle and parasitism.</title>
        <authorList>
            <person name="Dieterich C."/>
            <person name="Clifton S.W."/>
            <person name="Schuster L.N."/>
            <person name="Chinwalla A."/>
            <person name="Delehaunty K."/>
            <person name="Dinkelacker I."/>
            <person name="Fulton L."/>
            <person name="Fulton R."/>
            <person name="Godfrey J."/>
            <person name="Minx P."/>
            <person name="Mitreva M."/>
            <person name="Roeseler W."/>
            <person name="Tian H."/>
            <person name="Witte H."/>
            <person name="Yang S.P."/>
            <person name="Wilson R.K."/>
            <person name="Sommer R.J."/>
        </authorList>
    </citation>
    <scope>NUCLEOTIDE SEQUENCE [LARGE SCALE GENOMIC DNA]</scope>
    <source>
        <strain evidence="2">PS312</strain>
    </source>
</reference>
<proteinExistence type="predicted"/>
<gene>
    <name evidence="1" type="primary">WBGene00283765</name>
</gene>
<evidence type="ECO:0000313" key="2">
    <source>
        <dbReference type="Proteomes" id="UP000005239"/>
    </source>
</evidence>
<reference evidence="1" key="2">
    <citation type="submission" date="2022-06" db="UniProtKB">
        <authorList>
            <consortium name="EnsemblMetazoa"/>
        </authorList>
    </citation>
    <scope>IDENTIFICATION</scope>
    <source>
        <strain evidence="1">PS312</strain>
    </source>
</reference>
<sequence>MMLNLSLSNANHFRANRTSSLVRPGTSPLEIAVEGREQVDQNDALTNDERVVRCRSQRDRGILREYFIS</sequence>
<protein>
    <submittedName>
        <fullName evidence="1">Uncharacterized protein</fullName>
    </submittedName>
</protein>
<accession>A0A8R1V617</accession>
<name>A0A2A6BIT9_PRIPA</name>
<evidence type="ECO:0000313" key="1">
    <source>
        <dbReference type="EnsemblMetazoa" id="PPA45396.1"/>
    </source>
</evidence>
<dbReference type="EnsemblMetazoa" id="PPA45396.1">
    <property type="protein sequence ID" value="PPA45396.1"/>
    <property type="gene ID" value="WBGene00283765"/>
</dbReference>